<dbReference type="SUPFAM" id="SSF51658">
    <property type="entry name" value="Xylose isomerase-like"/>
    <property type="match status" value="1"/>
</dbReference>
<protein>
    <submittedName>
        <fullName evidence="5">LacI family DNA-binding transcriptional regulator</fullName>
    </submittedName>
</protein>
<sequence length="127" mass="13971">MKIRIKEVAAAAGVSAATVSKVLPGRTDYVLRTEDEAGVWAFARGCMRTDLMLKEKARQFNDDSEIQAALSAYRVEDTELEALSKTFSPENAQALKNRTFDRSALGARGPGLEHLDQLTIDLILGMR</sequence>
<keyword evidence="6" id="KW-1185">Reference proteome</keyword>
<reference evidence="5 6" key="1">
    <citation type="submission" date="2019-07" db="EMBL/GenBank/DDBJ databases">
        <title>Deinococcus detaillus sp. nov., isolated from humus soil in Antarctica.</title>
        <authorList>
            <person name="Zhang K."/>
        </authorList>
    </citation>
    <scope>NUCLEOTIDE SEQUENCE [LARGE SCALE GENOMIC DNA]</scope>
    <source>
        <strain evidence="5 6">H1</strain>
    </source>
</reference>
<dbReference type="InterPro" id="IPR000843">
    <property type="entry name" value="HTH_LacI"/>
</dbReference>
<dbReference type="InterPro" id="IPR010982">
    <property type="entry name" value="Lambda_DNA-bd_dom_sf"/>
</dbReference>
<dbReference type="PROSITE" id="PS00356">
    <property type="entry name" value="HTH_LACI_1"/>
    <property type="match status" value="1"/>
</dbReference>
<proteinExistence type="predicted"/>
<dbReference type="Gene3D" id="3.20.20.150">
    <property type="entry name" value="Divalent-metal-dependent TIM barrel enzymes"/>
    <property type="match status" value="1"/>
</dbReference>
<keyword evidence="3" id="KW-0119">Carbohydrate metabolism</keyword>
<keyword evidence="5" id="KW-0238">DNA-binding</keyword>
<keyword evidence="1" id="KW-0479">Metal-binding</keyword>
<name>A0A553V4M8_9DEIO</name>
<dbReference type="PROSITE" id="PS51415">
    <property type="entry name" value="XYLOSE_ISOMERASE"/>
    <property type="match status" value="1"/>
</dbReference>
<organism evidence="5 6">
    <name type="scientific">Deinococcus detaillensis</name>
    <dbReference type="NCBI Taxonomy" id="2592048"/>
    <lineage>
        <taxon>Bacteria</taxon>
        <taxon>Thermotogati</taxon>
        <taxon>Deinococcota</taxon>
        <taxon>Deinococci</taxon>
        <taxon>Deinococcales</taxon>
        <taxon>Deinococcaceae</taxon>
        <taxon>Deinococcus</taxon>
    </lineage>
</organism>
<comment type="caution">
    <text evidence="5">The sequence shown here is derived from an EMBL/GenBank/DDBJ whole genome shotgun (WGS) entry which is preliminary data.</text>
</comment>
<dbReference type="AlphaFoldDB" id="A0A553V4M8"/>
<gene>
    <name evidence="5" type="ORF">FNU79_02880</name>
</gene>
<dbReference type="Pfam" id="PF00356">
    <property type="entry name" value="LacI"/>
    <property type="match status" value="1"/>
</dbReference>
<keyword evidence="2" id="KW-0413">Isomerase</keyword>
<accession>A0A553V4M8</accession>
<dbReference type="SUPFAM" id="SSF47413">
    <property type="entry name" value="lambda repressor-like DNA-binding domains"/>
    <property type="match status" value="1"/>
</dbReference>
<evidence type="ECO:0000313" key="5">
    <source>
        <dbReference type="EMBL" id="TSA87443.1"/>
    </source>
</evidence>
<dbReference type="Proteomes" id="UP000316092">
    <property type="component" value="Unassembled WGS sequence"/>
</dbReference>
<evidence type="ECO:0000259" key="4">
    <source>
        <dbReference type="Pfam" id="PF00356"/>
    </source>
</evidence>
<dbReference type="GO" id="GO:0003677">
    <property type="term" value="F:DNA binding"/>
    <property type="evidence" value="ECO:0007669"/>
    <property type="project" value="UniProtKB-KW"/>
</dbReference>
<evidence type="ECO:0000256" key="2">
    <source>
        <dbReference type="ARBA" id="ARBA00023235"/>
    </source>
</evidence>
<dbReference type="RefSeq" id="WP_143719402.1">
    <property type="nucleotide sequence ID" value="NZ_VKDB01000002.1"/>
</dbReference>
<feature type="domain" description="HTH lacI-type" evidence="4">
    <location>
        <begin position="5"/>
        <end position="25"/>
    </location>
</feature>
<dbReference type="OrthoDB" id="9763981at2"/>
<evidence type="ECO:0000313" key="6">
    <source>
        <dbReference type="Proteomes" id="UP000316092"/>
    </source>
</evidence>
<dbReference type="GO" id="GO:0046872">
    <property type="term" value="F:metal ion binding"/>
    <property type="evidence" value="ECO:0007669"/>
    <property type="project" value="UniProtKB-KW"/>
</dbReference>
<dbReference type="InterPro" id="IPR001998">
    <property type="entry name" value="Xylose_isomerase"/>
</dbReference>
<dbReference type="EMBL" id="VKDB01000002">
    <property type="protein sequence ID" value="TSA87443.1"/>
    <property type="molecule type" value="Genomic_DNA"/>
</dbReference>
<evidence type="ECO:0000256" key="3">
    <source>
        <dbReference type="ARBA" id="ARBA00023277"/>
    </source>
</evidence>
<dbReference type="InterPro" id="IPR036237">
    <property type="entry name" value="Xyl_isomerase-like_sf"/>
</dbReference>
<evidence type="ECO:0000256" key="1">
    <source>
        <dbReference type="ARBA" id="ARBA00022723"/>
    </source>
</evidence>
<dbReference type="GO" id="GO:0006355">
    <property type="term" value="P:regulation of DNA-templated transcription"/>
    <property type="evidence" value="ECO:0007669"/>
    <property type="project" value="InterPro"/>
</dbReference>
<dbReference type="GO" id="GO:0005975">
    <property type="term" value="P:carbohydrate metabolic process"/>
    <property type="evidence" value="ECO:0007669"/>
    <property type="project" value="InterPro"/>
</dbReference>
<dbReference type="GO" id="GO:0009045">
    <property type="term" value="F:xylose isomerase activity"/>
    <property type="evidence" value="ECO:0007669"/>
    <property type="project" value="InterPro"/>
</dbReference>